<dbReference type="GO" id="GO:0016791">
    <property type="term" value="F:phosphatase activity"/>
    <property type="evidence" value="ECO:0007669"/>
    <property type="project" value="InterPro"/>
</dbReference>
<dbReference type="GO" id="GO:0005737">
    <property type="term" value="C:cytoplasm"/>
    <property type="evidence" value="ECO:0007669"/>
    <property type="project" value="UniProtKB-SubCell"/>
</dbReference>
<dbReference type="OrthoDB" id="9814110at2"/>
<organism evidence="8 9">
    <name type="scientific">Phreatobacter stygius</name>
    <dbReference type="NCBI Taxonomy" id="1940610"/>
    <lineage>
        <taxon>Bacteria</taxon>
        <taxon>Pseudomonadati</taxon>
        <taxon>Pseudomonadota</taxon>
        <taxon>Alphaproteobacteria</taxon>
        <taxon>Hyphomicrobiales</taxon>
        <taxon>Phreatobacteraceae</taxon>
        <taxon>Phreatobacter</taxon>
    </lineage>
</organism>
<dbReference type="InterPro" id="IPR004446">
    <property type="entry name" value="Heptose_bisP_phosphatase"/>
</dbReference>
<dbReference type="NCBIfam" id="TIGR01656">
    <property type="entry name" value="Histidinol-ppas"/>
    <property type="match status" value="1"/>
</dbReference>
<dbReference type="EMBL" id="CP039690">
    <property type="protein sequence ID" value="QCI63187.1"/>
    <property type="molecule type" value="Genomic_DNA"/>
</dbReference>
<dbReference type="PANTHER" id="PTHR42891:SF1">
    <property type="entry name" value="D-GLYCERO-BETA-D-MANNO-HEPTOSE-1,7-BISPHOSPHATE 7-PHOSPHATASE"/>
    <property type="match status" value="1"/>
</dbReference>
<dbReference type="GO" id="GO:0046872">
    <property type="term" value="F:metal ion binding"/>
    <property type="evidence" value="ECO:0007669"/>
    <property type="project" value="UniProtKB-KW"/>
</dbReference>
<dbReference type="InterPro" id="IPR006543">
    <property type="entry name" value="Histidinol-phos"/>
</dbReference>
<evidence type="ECO:0000256" key="2">
    <source>
        <dbReference type="ARBA" id="ARBA00005628"/>
    </source>
</evidence>
<dbReference type="SUPFAM" id="SSF56784">
    <property type="entry name" value="HAD-like"/>
    <property type="match status" value="1"/>
</dbReference>
<dbReference type="InterPro" id="IPR023214">
    <property type="entry name" value="HAD_sf"/>
</dbReference>
<dbReference type="Proteomes" id="UP000298781">
    <property type="component" value="Chromosome"/>
</dbReference>
<dbReference type="CDD" id="cd07503">
    <property type="entry name" value="HAD_HisB-N"/>
    <property type="match status" value="1"/>
</dbReference>
<dbReference type="Pfam" id="PF13242">
    <property type="entry name" value="Hydrolase_like"/>
    <property type="match status" value="1"/>
</dbReference>
<evidence type="ECO:0000256" key="5">
    <source>
        <dbReference type="ARBA" id="ARBA00022801"/>
    </source>
</evidence>
<dbReference type="GO" id="GO:0005975">
    <property type="term" value="P:carbohydrate metabolic process"/>
    <property type="evidence" value="ECO:0007669"/>
    <property type="project" value="InterPro"/>
</dbReference>
<dbReference type="InterPro" id="IPR006549">
    <property type="entry name" value="HAD-SF_hydro_IIIA"/>
</dbReference>
<dbReference type="Gene3D" id="3.40.50.1000">
    <property type="entry name" value="HAD superfamily/HAD-like"/>
    <property type="match status" value="1"/>
</dbReference>
<evidence type="ECO:0000313" key="8">
    <source>
        <dbReference type="EMBL" id="QCI63187.1"/>
    </source>
</evidence>
<gene>
    <name evidence="8" type="ORF">E8M01_02400</name>
</gene>
<accession>A0A4D7B5A1</accession>
<dbReference type="KEGG" id="pstg:E8M01_02400"/>
<evidence type="ECO:0000256" key="7">
    <source>
        <dbReference type="ARBA" id="ARBA00031828"/>
    </source>
</evidence>
<dbReference type="NCBIfam" id="TIGR01662">
    <property type="entry name" value="HAD-SF-IIIA"/>
    <property type="match status" value="1"/>
</dbReference>
<evidence type="ECO:0000313" key="9">
    <source>
        <dbReference type="Proteomes" id="UP000298781"/>
    </source>
</evidence>
<name>A0A4D7B5A1_9HYPH</name>
<protein>
    <recommendedName>
        <fullName evidence="7">D,D-heptose 1,7-bisphosphate phosphatase</fullName>
    </recommendedName>
</protein>
<keyword evidence="5 8" id="KW-0378">Hydrolase</keyword>
<keyword evidence="6" id="KW-0119">Carbohydrate metabolism</keyword>
<keyword evidence="4" id="KW-0479">Metal-binding</keyword>
<dbReference type="AlphaFoldDB" id="A0A4D7B5A1"/>
<dbReference type="InterPro" id="IPR036412">
    <property type="entry name" value="HAD-like_sf"/>
</dbReference>
<dbReference type="PANTHER" id="PTHR42891">
    <property type="entry name" value="D-GLYCERO-BETA-D-MANNO-HEPTOSE-1,7-BISPHOSPHATE 7-PHOSPHATASE"/>
    <property type="match status" value="1"/>
</dbReference>
<keyword evidence="3" id="KW-0963">Cytoplasm</keyword>
<evidence type="ECO:0000256" key="1">
    <source>
        <dbReference type="ARBA" id="ARBA00004496"/>
    </source>
</evidence>
<comment type="similarity">
    <text evidence="2">Belongs to the GmhB family.</text>
</comment>
<evidence type="ECO:0000256" key="6">
    <source>
        <dbReference type="ARBA" id="ARBA00023277"/>
    </source>
</evidence>
<sequence>MLRRPPSGVCIAKSVDLQRDLAHQLWPIHFCIPIQGTDTQLHPLESIGLWAQQLTPDLKPNRPALFLDRDGVVVEEVHFLRRIEDVRLSFGVAEAIARVNAGGIPVVIVTNQSGIARGHFGWEEFATVQAEIIRQLATRGARLDAVLACAYHGSGIPPFDVDECDWRKPGPGMLFAARDRMELDLARSVIIGDRLSDLEAGRNAGLRSGTLVLTGYGAENVRALEDCRFDWARNGYETAIAEGPAAAIEAALRQMSA</sequence>
<proteinExistence type="inferred from homology"/>
<keyword evidence="9" id="KW-1185">Reference proteome</keyword>
<reference evidence="8 9" key="1">
    <citation type="submission" date="2019-04" db="EMBL/GenBank/DDBJ databases">
        <title>Phreatobacter aquaticus sp. nov.</title>
        <authorList>
            <person name="Choi A."/>
        </authorList>
    </citation>
    <scope>NUCLEOTIDE SEQUENCE [LARGE SCALE GENOMIC DNA]</scope>
    <source>
        <strain evidence="8 9">KCTC 52518</strain>
    </source>
</reference>
<evidence type="ECO:0000256" key="4">
    <source>
        <dbReference type="ARBA" id="ARBA00022723"/>
    </source>
</evidence>
<evidence type="ECO:0000256" key="3">
    <source>
        <dbReference type="ARBA" id="ARBA00022490"/>
    </source>
</evidence>
<comment type="subcellular location">
    <subcellularLocation>
        <location evidence="1">Cytoplasm</location>
    </subcellularLocation>
</comment>